<gene>
    <name evidence="8" type="ORF">ZT3D7_G1946</name>
</gene>
<sequence>MGDTVVATLRHAQSNDERLSKEKPYIITYPVASDIPRTNFLIEFFSNIKIHDMRAADLDYHECGFKMAKLDKNLPREDFDDESKIEKLYLPIVQRCLKKALGAKEVFIFDHMLRKRKPEFPFHPATKDTVPQPALSAHIDYTNAEVEERLRNYFGDQAEDFKKRHFQVVNIWKPLIGPLRDYPLAYCDAKSVNQDTDLLTVDEVFPKMVNEIYQVLYSPNHKWYWLPDQTPEEVVIFAGYDSRKGQSVAVPHCSFDLGDESRVTPAIDSGVQEERVCIERCQVVERKVLESLLQDENDNSPRIETEVGLPEEDLLVDWDGSQDPQNPRNWSPTRRWLVIMLISVITFNQAMSSTMFAPGAARAMADFHSSNEVVAQLLVSIYVVGLAAGPLVLSPLSELYGRIPIMHATNLAFVVGGVLCAVSVDIPMLILARLLMGISTISLGGGYVADLMAPEDRGRALNIWNIGPVLAPMVGPVVGGYITQKISWRWTFGMLSITGTFWLIICVFFLRETYAPCLLESKARKLRTSTGLQYRSKLDDGIAPKERLLASVARPWKMLSFCPVIIILSLFGSVAYCFMYLMFSTLTEVFVSTYGFTEGQAGLTFLGLGVGSLLGQLMLDFWMRGQTRDRNRTGRELLAEDHLPPLVVSGVLIACGQSGYGWSLHYVWHWIVPVAATGVTGLGIIFAFQAVQGYLVEAYTSYAASALAVSVAVRCVFGLTVPLAGPRMYEELGYGWGNTVLALIALMMVPASMLLQRFGPRIRGASQYSVR</sequence>
<accession>A0A1X7RHV9</accession>
<feature type="transmembrane region" description="Helical" evidence="6">
    <location>
        <begin position="373"/>
        <end position="393"/>
    </location>
</feature>
<evidence type="ECO:0000256" key="6">
    <source>
        <dbReference type="SAM" id="Phobius"/>
    </source>
</evidence>
<dbReference type="EMBL" id="LT853692">
    <property type="protein sequence ID" value="SMQ46800.1"/>
    <property type="molecule type" value="Genomic_DNA"/>
</dbReference>
<dbReference type="InterPro" id="IPR011701">
    <property type="entry name" value="MFS"/>
</dbReference>
<reference evidence="8 9" key="1">
    <citation type="submission" date="2016-06" db="EMBL/GenBank/DDBJ databases">
        <authorList>
            <person name="Kjaerup R.B."/>
            <person name="Dalgaard T.S."/>
            <person name="Juul-Madsen H.R."/>
        </authorList>
    </citation>
    <scope>NUCLEOTIDE SEQUENCE [LARGE SCALE GENOMIC DNA]</scope>
</reference>
<feature type="domain" description="Major facilitator superfamily (MFS) profile" evidence="7">
    <location>
        <begin position="338"/>
        <end position="763"/>
    </location>
</feature>
<evidence type="ECO:0000259" key="7">
    <source>
        <dbReference type="PROSITE" id="PS50850"/>
    </source>
</evidence>
<dbReference type="NCBIfam" id="NF041278">
    <property type="entry name" value="CmcJ_NvfI_EfuI"/>
    <property type="match status" value="1"/>
</dbReference>
<comment type="subcellular location">
    <subcellularLocation>
        <location evidence="1">Membrane</location>
        <topology evidence="1">Multi-pass membrane protein</topology>
    </subcellularLocation>
</comment>
<feature type="transmembrane region" description="Helical" evidence="6">
    <location>
        <begin position="430"/>
        <end position="449"/>
    </location>
</feature>
<dbReference type="PANTHER" id="PTHR23502:SF163">
    <property type="entry name" value="MAJOR FACILITATOR SUPERFAMILY (MFS) PROFILE DOMAIN-CONTAINING PROTEIN"/>
    <property type="match status" value="1"/>
</dbReference>
<feature type="transmembrane region" description="Helical" evidence="6">
    <location>
        <begin position="736"/>
        <end position="755"/>
    </location>
</feature>
<dbReference type="InterPro" id="IPR044053">
    <property type="entry name" value="AsaB-like"/>
</dbReference>
<dbReference type="PROSITE" id="PS50850">
    <property type="entry name" value="MFS"/>
    <property type="match status" value="1"/>
</dbReference>
<name>A0A1X7RHV9_ZYMT9</name>
<dbReference type="GO" id="GO:0022857">
    <property type="term" value="F:transmembrane transporter activity"/>
    <property type="evidence" value="ECO:0007669"/>
    <property type="project" value="InterPro"/>
</dbReference>
<proteinExistence type="inferred from homology"/>
<feature type="transmembrane region" description="Helical" evidence="6">
    <location>
        <begin position="702"/>
        <end position="724"/>
    </location>
</feature>
<dbReference type="Gene3D" id="1.20.1250.20">
    <property type="entry name" value="MFS general substrate transporter like domains"/>
    <property type="match status" value="1"/>
</dbReference>
<keyword evidence="9" id="KW-1185">Reference proteome</keyword>
<evidence type="ECO:0000256" key="4">
    <source>
        <dbReference type="ARBA" id="ARBA00023136"/>
    </source>
</evidence>
<evidence type="ECO:0000256" key="5">
    <source>
        <dbReference type="ARBA" id="ARBA00023604"/>
    </source>
</evidence>
<evidence type="ECO:0000256" key="2">
    <source>
        <dbReference type="ARBA" id="ARBA00022692"/>
    </source>
</evidence>
<feature type="transmembrane region" description="Helical" evidence="6">
    <location>
        <begin position="336"/>
        <end position="361"/>
    </location>
</feature>
<dbReference type="InterPro" id="IPR036259">
    <property type="entry name" value="MFS_trans_sf"/>
</dbReference>
<dbReference type="InterPro" id="IPR020846">
    <property type="entry name" value="MFS_dom"/>
</dbReference>
<comment type="similarity">
    <text evidence="5">Belongs to the asaB hydroxylase/desaturase family.</text>
</comment>
<dbReference type="CDD" id="cd17323">
    <property type="entry name" value="MFS_Tpo1_MDR_like"/>
    <property type="match status" value="1"/>
</dbReference>
<dbReference type="STRING" id="1276538.A0A1X7RHV9"/>
<keyword evidence="3 6" id="KW-1133">Transmembrane helix</keyword>
<dbReference type="GO" id="GO:0016020">
    <property type="term" value="C:membrane"/>
    <property type="evidence" value="ECO:0007669"/>
    <property type="project" value="UniProtKB-SubCell"/>
</dbReference>
<feature type="transmembrane region" description="Helical" evidence="6">
    <location>
        <begin position="643"/>
        <end position="662"/>
    </location>
</feature>
<feature type="transmembrane region" description="Helical" evidence="6">
    <location>
        <begin position="405"/>
        <end position="424"/>
    </location>
</feature>
<feature type="transmembrane region" description="Helical" evidence="6">
    <location>
        <begin position="461"/>
        <end position="482"/>
    </location>
</feature>
<keyword evidence="4 6" id="KW-0472">Membrane</keyword>
<evidence type="ECO:0000313" key="8">
    <source>
        <dbReference type="EMBL" id="SMQ46800.1"/>
    </source>
</evidence>
<dbReference type="AlphaFoldDB" id="A0A1X7RHV9"/>
<protein>
    <recommendedName>
        <fullName evidence="7">Major facilitator superfamily (MFS) profile domain-containing protein</fullName>
    </recommendedName>
</protein>
<dbReference type="GO" id="GO:0016491">
    <property type="term" value="F:oxidoreductase activity"/>
    <property type="evidence" value="ECO:0007669"/>
    <property type="project" value="InterPro"/>
</dbReference>
<dbReference type="PANTHER" id="PTHR23502">
    <property type="entry name" value="MAJOR FACILITATOR SUPERFAMILY"/>
    <property type="match status" value="1"/>
</dbReference>
<feature type="transmembrane region" description="Helical" evidence="6">
    <location>
        <begin position="603"/>
        <end position="622"/>
    </location>
</feature>
<organism evidence="8 9">
    <name type="scientific">Zymoseptoria tritici (strain ST99CH_3D7)</name>
    <dbReference type="NCBI Taxonomy" id="1276538"/>
    <lineage>
        <taxon>Eukaryota</taxon>
        <taxon>Fungi</taxon>
        <taxon>Dikarya</taxon>
        <taxon>Ascomycota</taxon>
        <taxon>Pezizomycotina</taxon>
        <taxon>Dothideomycetes</taxon>
        <taxon>Dothideomycetidae</taxon>
        <taxon>Mycosphaerellales</taxon>
        <taxon>Mycosphaerellaceae</taxon>
        <taxon>Zymoseptoria</taxon>
    </lineage>
</organism>
<evidence type="ECO:0000256" key="3">
    <source>
        <dbReference type="ARBA" id="ARBA00022989"/>
    </source>
</evidence>
<feature type="transmembrane region" description="Helical" evidence="6">
    <location>
        <begin position="561"/>
        <end position="583"/>
    </location>
</feature>
<feature type="transmembrane region" description="Helical" evidence="6">
    <location>
        <begin position="488"/>
        <end position="510"/>
    </location>
</feature>
<evidence type="ECO:0000313" key="9">
    <source>
        <dbReference type="Proteomes" id="UP000215127"/>
    </source>
</evidence>
<dbReference type="SUPFAM" id="SSF103473">
    <property type="entry name" value="MFS general substrate transporter"/>
    <property type="match status" value="1"/>
</dbReference>
<evidence type="ECO:0000256" key="1">
    <source>
        <dbReference type="ARBA" id="ARBA00004141"/>
    </source>
</evidence>
<keyword evidence="2 6" id="KW-0812">Transmembrane</keyword>
<dbReference type="Pfam" id="PF07690">
    <property type="entry name" value="MFS_1"/>
    <property type="match status" value="1"/>
</dbReference>
<feature type="transmembrane region" description="Helical" evidence="6">
    <location>
        <begin position="668"/>
        <end position="690"/>
    </location>
</feature>
<dbReference type="Proteomes" id="UP000215127">
    <property type="component" value="Chromosome 1"/>
</dbReference>